<dbReference type="STRING" id="370622.LA66_03400"/>
<comment type="caution">
    <text evidence="2">The sequence shown here is derived from an EMBL/GenBank/DDBJ whole genome shotgun (WGS) entry which is preliminary data.</text>
</comment>
<evidence type="ECO:0008006" key="4">
    <source>
        <dbReference type="Google" id="ProtNLM"/>
    </source>
</evidence>
<dbReference type="AlphaFoldDB" id="A0A0B1Q9U6"/>
<dbReference type="InterPro" id="IPR021323">
    <property type="entry name" value="DUF2927"/>
</dbReference>
<evidence type="ECO:0000313" key="3">
    <source>
        <dbReference type="Proteomes" id="UP000030826"/>
    </source>
</evidence>
<feature type="signal peptide" evidence="1">
    <location>
        <begin position="1"/>
        <end position="24"/>
    </location>
</feature>
<organism evidence="2 3">
    <name type="scientific">Aureimonas altamirensis</name>
    <dbReference type="NCBI Taxonomy" id="370622"/>
    <lineage>
        <taxon>Bacteria</taxon>
        <taxon>Pseudomonadati</taxon>
        <taxon>Pseudomonadota</taxon>
        <taxon>Alphaproteobacteria</taxon>
        <taxon>Hyphomicrobiales</taxon>
        <taxon>Aurantimonadaceae</taxon>
        <taxon>Aureimonas</taxon>
    </lineage>
</organism>
<reference evidence="2 3" key="1">
    <citation type="submission" date="2014-09" db="EMBL/GenBank/DDBJ databases">
        <title>Isolation and characterization of Aurantimonas altamirensis ON-56566 from clinical sample following a dog bite.</title>
        <authorList>
            <person name="Eshaghi A."/>
            <person name="Li A."/>
            <person name="Shahinas D."/>
            <person name="Bahn P."/>
            <person name="Kus J.V."/>
            <person name="Patel S.N."/>
        </authorList>
    </citation>
    <scope>NUCLEOTIDE SEQUENCE [LARGE SCALE GENOMIC DNA]</scope>
    <source>
        <strain evidence="2 3">ON-56566</strain>
    </source>
</reference>
<dbReference type="Pfam" id="PF11150">
    <property type="entry name" value="DUF2927"/>
    <property type="match status" value="1"/>
</dbReference>
<dbReference type="Proteomes" id="UP000030826">
    <property type="component" value="Unassembled WGS sequence"/>
</dbReference>
<protein>
    <recommendedName>
        <fullName evidence="4">DUF2927 domain-containing protein</fullName>
    </recommendedName>
</protein>
<name>A0A0B1Q9U6_9HYPH</name>
<keyword evidence="1" id="KW-0732">Signal</keyword>
<dbReference type="OrthoDB" id="3295600at2"/>
<dbReference type="RefSeq" id="WP_039188722.1">
    <property type="nucleotide sequence ID" value="NZ_JRFJ01000001.1"/>
</dbReference>
<dbReference type="EMBL" id="JRFJ01000001">
    <property type="protein sequence ID" value="KHJ55702.1"/>
    <property type="molecule type" value="Genomic_DNA"/>
</dbReference>
<accession>A0A0B1Q9U6</accession>
<gene>
    <name evidence="2" type="ORF">LA66_03400</name>
</gene>
<feature type="chain" id="PRO_5002059765" description="DUF2927 domain-containing protein" evidence="1">
    <location>
        <begin position="25"/>
        <end position="237"/>
    </location>
</feature>
<sequence>MKFHLWAIALITAILAPLSCPKAADLPDDAELIAGFERIVFNAEIPGRFSNAGFVKKFAGPVRFRVENTARQDRRAEVEAFVRRIGRDVPGLETRMAEGDERADFIVHVVDQADYVSTARRVHRNPFMQVPGNCIVRASYGRRGIERSDAIIVSDRGERLFQRCLIEEILQGLGPLDDNPDAPFSVFNDTSTHTVLTRYDRIMMTMLYDPRLRPGMNLEAARPLLPALARDARRATR</sequence>
<evidence type="ECO:0000256" key="1">
    <source>
        <dbReference type="SAM" id="SignalP"/>
    </source>
</evidence>
<proteinExistence type="predicted"/>
<evidence type="ECO:0000313" key="2">
    <source>
        <dbReference type="EMBL" id="KHJ55702.1"/>
    </source>
</evidence>